<dbReference type="InterPro" id="IPR011711">
    <property type="entry name" value="GntR_C"/>
</dbReference>
<reference evidence="5 6" key="1">
    <citation type="submission" date="2018-12" db="EMBL/GenBank/DDBJ databases">
        <authorList>
            <person name="Criscuolo A."/>
        </authorList>
    </citation>
    <scope>NUCLEOTIDE SEQUENCE [LARGE SCALE GENOMIC DNA]</scope>
    <source>
        <strain evidence="5">ACIP1116281</strain>
    </source>
</reference>
<keyword evidence="6" id="KW-1185">Reference proteome</keyword>
<dbReference type="Pfam" id="PF07729">
    <property type="entry name" value="FCD"/>
    <property type="match status" value="1"/>
</dbReference>
<dbReference type="AlphaFoldDB" id="A0A447I6C3"/>
<evidence type="ECO:0000259" key="4">
    <source>
        <dbReference type="PROSITE" id="PS50949"/>
    </source>
</evidence>
<proteinExistence type="predicted"/>
<accession>A0A447I6C3</accession>
<dbReference type="PROSITE" id="PS50949">
    <property type="entry name" value="HTH_GNTR"/>
    <property type="match status" value="1"/>
</dbReference>
<dbReference type="InterPro" id="IPR008920">
    <property type="entry name" value="TF_FadR/GntR_C"/>
</dbReference>
<dbReference type="InterPro" id="IPR036390">
    <property type="entry name" value="WH_DNA-bd_sf"/>
</dbReference>
<dbReference type="PANTHER" id="PTHR43537">
    <property type="entry name" value="TRANSCRIPTIONAL REGULATOR, GNTR FAMILY"/>
    <property type="match status" value="1"/>
</dbReference>
<dbReference type="PANTHER" id="PTHR43537:SF24">
    <property type="entry name" value="GLUCONATE OPERON TRANSCRIPTIONAL REPRESSOR"/>
    <property type="match status" value="1"/>
</dbReference>
<dbReference type="SMART" id="SM00345">
    <property type="entry name" value="HTH_GNTR"/>
    <property type="match status" value="1"/>
</dbReference>
<dbReference type="SUPFAM" id="SSF46785">
    <property type="entry name" value="Winged helix' DNA-binding domain"/>
    <property type="match status" value="1"/>
</dbReference>
<dbReference type="Proteomes" id="UP000268844">
    <property type="component" value="Unassembled WGS sequence"/>
</dbReference>
<gene>
    <name evidence="5" type="primary">mcbR_1</name>
    <name evidence="5" type="ORF">DEVEQU_00136</name>
</gene>
<dbReference type="InterPro" id="IPR000524">
    <property type="entry name" value="Tscrpt_reg_HTH_GntR"/>
</dbReference>
<dbReference type="Gene3D" id="1.20.120.530">
    <property type="entry name" value="GntR ligand-binding domain-like"/>
    <property type="match status" value="1"/>
</dbReference>
<evidence type="ECO:0000313" key="6">
    <source>
        <dbReference type="Proteomes" id="UP000268844"/>
    </source>
</evidence>
<feature type="domain" description="HTH gntR-type" evidence="4">
    <location>
        <begin position="24"/>
        <end position="91"/>
    </location>
</feature>
<dbReference type="SMART" id="SM00895">
    <property type="entry name" value="FCD"/>
    <property type="match status" value="1"/>
</dbReference>
<dbReference type="Pfam" id="PF00392">
    <property type="entry name" value="GntR"/>
    <property type="match status" value="1"/>
</dbReference>
<evidence type="ECO:0000256" key="1">
    <source>
        <dbReference type="ARBA" id="ARBA00023015"/>
    </source>
</evidence>
<dbReference type="GO" id="GO:0003677">
    <property type="term" value="F:DNA binding"/>
    <property type="evidence" value="ECO:0007669"/>
    <property type="project" value="UniProtKB-KW"/>
</dbReference>
<keyword evidence="2" id="KW-0238">DNA-binding</keyword>
<dbReference type="EMBL" id="UZWD01000004">
    <property type="protein sequence ID" value="VDS03016.1"/>
    <property type="molecule type" value="Genomic_DNA"/>
</dbReference>
<dbReference type="Gene3D" id="1.10.10.10">
    <property type="entry name" value="Winged helix-like DNA-binding domain superfamily/Winged helix DNA-binding domain"/>
    <property type="match status" value="1"/>
</dbReference>
<evidence type="ECO:0000256" key="2">
    <source>
        <dbReference type="ARBA" id="ARBA00023125"/>
    </source>
</evidence>
<dbReference type="CDD" id="cd07377">
    <property type="entry name" value="WHTH_GntR"/>
    <property type="match status" value="1"/>
</dbReference>
<dbReference type="GO" id="GO:0003700">
    <property type="term" value="F:DNA-binding transcription factor activity"/>
    <property type="evidence" value="ECO:0007669"/>
    <property type="project" value="InterPro"/>
</dbReference>
<protein>
    <submittedName>
        <fullName evidence="5">HTH-type transcriptional regulator McbR</fullName>
    </submittedName>
</protein>
<sequence>MHFAAPIQVRDLSDMGQLVGKPGETLTETLRRTLLEMIVFGYFDRGFRLYPDKLAEQFGVSQTPVREALMRLASEGYIEAVQRRGYHIRTPSAKQVLDLWQVRLGLELAAGEIAIERLEAGTLLSGQLDQLDHIRAQLEADPDHIEHRRKLGLNTEFHQHIVALSGNDMLISIYSGIQMQLLGEWIQRGLQSWRKRLDNEAEEHAAIVAALRARDRDAYSAAIRIHIGRSLKDALGDLNSQEQRPD</sequence>
<dbReference type="InterPro" id="IPR036388">
    <property type="entry name" value="WH-like_DNA-bd_sf"/>
</dbReference>
<keyword evidence="3" id="KW-0804">Transcription</keyword>
<name>A0A447I6C3_9HYPH</name>
<evidence type="ECO:0000313" key="5">
    <source>
        <dbReference type="EMBL" id="VDS03016.1"/>
    </source>
</evidence>
<dbReference type="SUPFAM" id="SSF48008">
    <property type="entry name" value="GntR ligand-binding domain-like"/>
    <property type="match status" value="1"/>
</dbReference>
<keyword evidence="1" id="KW-0805">Transcription regulation</keyword>
<evidence type="ECO:0000256" key="3">
    <source>
        <dbReference type="ARBA" id="ARBA00023163"/>
    </source>
</evidence>
<organism evidence="5 6">
    <name type="scientific">Devosia equisanguinis</name>
    <dbReference type="NCBI Taxonomy" id="2490941"/>
    <lineage>
        <taxon>Bacteria</taxon>
        <taxon>Pseudomonadati</taxon>
        <taxon>Pseudomonadota</taxon>
        <taxon>Alphaproteobacteria</taxon>
        <taxon>Hyphomicrobiales</taxon>
        <taxon>Devosiaceae</taxon>
        <taxon>Devosia</taxon>
    </lineage>
</organism>